<comment type="caution">
    <text evidence="3">The sequence shown here is derived from an EMBL/GenBank/DDBJ whole genome shotgun (WGS) entry which is preliminary data.</text>
</comment>
<proteinExistence type="predicted"/>
<dbReference type="AlphaFoldDB" id="A0A8H7WAN7"/>
<feature type="chain" id="PRO_5034142962" evidence="2">
    <location>
        <begin position="19"/>
        <end position="384"/>
    </location>
</feature>
<protein>
    <submittedName>
        <fullName evidence="3">Uncharacterized protein</fullName>
    </submittedName>
</protein>
<keyword evidence="2" id="KW-0732">Signal</keyword>
<gene>
    <name evidence="3" type="ORF">IFR04_008285</name>
</gene>
<feature type="signal peptide" evidence="2">
    <location>
        <begin position="1"/>
        <end position="18"/>
    </location>
</feature>
<dbReference type="OrthoDB" id="10665277at2759"/>
<evidence type="ECO:0000256" key="2">
    <source>
        <dbReference type="SAM" id="SignalP"/>
    </source>
</evidence>
<accession>A0A8H7WAN7</accession>
<dbReference type="EMBL" id="JAFJYH010000125">
    <property type="protein sequence ID" value="KAG4418574.1"/>
    <property type="molecule type" value="Genomic_DNA"/>
</dbReference>
<keyword evidence="4" id="KW-1185">Reference proteome</keyword>
<reference evidence="3" key="1">
    <citation type="submission" date="2021-02" db="EMBL/GenBank/DDBJ databases">
        <title>Genome sequence Cadophora malorum strain M34.</title>
        <authorList>
            <person name="Stefanovic E."/>
            <person name="Vu D."/>
            <person name="Scully C."/>
            <person name="Dijksterhuis J."/>
            <person name="Roader J."/>
            <person name="Houbraken J."/>
        </authorList>
    </citation>
    <scope>NUCLEOTIDE SEQUENCE</scope>
    <source>
        <strain evidence="3">M34</strain>
    </source>
</reference>
<dbReference type="Proteomes" id="UP000664132">
    <property type="component" value="Unassembled WGS sequence"/>
</dbReference>
<evidence type="ECO:0000313" key="3">
    <source>
        <dbReference type="EMBL" id="KAG4418574.1"/>
    </source>
</evidence>
<sequence length="384" mass="41833">MLLVGFFAFACLLEGSNAVFGGLTRRGTQKMKAVQKAIGETFSGAAGSGVSAVSSSAATSSSGPVTIKIEVKTKTSIEFSCSTTRATTKPTATAATSSNTADQTRALASITSKLSQKGHQLKTLRNEFTTRRAAHQASLQTKLTAINTTLSDIATVMASTETDLKLSQRLFFTRTSTKDANTSPKNKDKNQNNNKTKTKTTTHVNLSKQNFEKMLAYLKVRAGDNQQINFSAVVKSTQGVLNMVREMEKEIEKWDAYVVGFEKEVQEIGLEVEELKGEVEGLVDMAGAKVEVAEENQVQDPVGSIGGVLVRVKGWLNGQGKAEGKDEEERKTELKTFDLARGRQANARIAVLHDDNFECPSALLWFSKPSRSTFLNYEALVLRW</sequence>
<name>A0A8H7WAN7_9HELO</name>
<evidence type="ECO:0000313" key="4">
    <source>
        <dbReference type="Proteomes" id="UP000664132"/>
    </source>
</evidence>
<organism evidence="3 4">
    <name type="scientific">Cadophora malorum</name>
    <dbReference type="NCBI Taxonomy" id="108018"/>
    <lineage>
        <taxon>Eukaryota</taxon>
        <taxon>Fungi</taxon>
        <taxon>Dikarya</taxon>
        <taxon>Ascomycota</taxon>
        <taxon>Pezizomycotina</taxon>
        <taxon>Leotiomycetes</taxon>
        <taxon>Helotiales</taxon>
        <taxon>Ploettnerulaceae</taxon>
        <taxon>Cadophora</taxon>
    </lineage>
</organism>
<feature type="region of interest" description="Disordered" evidence="1">
    <location>
        <begin position="176"/>
        <end position="199"/>
    </location>
</feature>
<evidence type="ECO:0000256" key="1">
    <source>
        <dbReference type="SAM" id="MobiDB-lite"/>
    </source>
</evidence>